<sequence length="110" mass="11854">MHDIILTTTPTIPGREIERVIDIVTAESVQGMNIIRDTFASITDIFGGRSTTTENVLIEARQDCLRELRQRAAAMGADAVVGVDLDYSEFQGGGGMLFLVASGTAVKLRP</sequence>
<protein>
    <recommendedName>
        <fullName evidence="2">UPF0145 protein FHS89_001827</fullName>
    </recommendedName>
</protein>
<evidence type="ECO:0000256" key="1">
    <source>
        <dbReference type="ARBA" id="ARBA00010751"/>
    </source>
</evidence>
<dbReference type="InterPro" id="IPR035439">
    <property type="entry name" value="UPF0145_dom_sf"/>
</dbReference>
<dbReference type="RefSeq" id="WP_221229353.1">
    <property type="nucleotide sequence ID" value="NZ_JACIJS010000005.1"/>
</dbReference>
<dbReference type="Gene3D" id="3.30.110.70">
    <property type="entry name" value="Hypothetical protein apc22750. Chain B"/>
    <property type="match status" value="1"/>
</dbReference>
<evidence type="ECO:0000256" key="2">
    <source>
        <dbReference type="HAMAP-Rule" id="MF_00338"/>
    </source>
</evidence>
<keyword evidence="4" id="KW-1185">Reference proteome</keyword>
<dbReference type="InterPro" id="IPR002765">
    <property type="entry name" value="UPF0145_YbjQ-like"/>
</dbReference>
<dbReference type="SUPFAM" id="SSF117782">
    <property type="entry name" value="YbjQ-like"/>
    <property type="match status" value="1"/>
</dbReference>
<dbReference type="PANTHER" id="PTHR34068">
    <property type="entry name" value="UPF0145 PROTEIN YBJQ"/>
    <property type="match status" value="1"/>
</dbReference>
<reference evidence="3 4" key="1">
    <citation type="submission" date="2020-08" db="EMBL/GenBank/DDBJ databases">
        <title>Genomic Encyclopedia of Type Strains, Phase IV (KMG-IV): sequencing the most valuable type-strain genomes for metagenomic binning, comparative biology and taxonomic classification.</title>
        <authorList>
            <person name="Goeker M."/>
        </authorList>
    </citation>
    <scope>NUCLEOTIDE SEQUENCE [LARGE SCALE GENOMIC DNA]</scope>
    <source>
        <strain evidence="3 4">DSM 103377</strain>
    </source>
</reference>
<organism evidence="3 4">
    <name type="scientific">Rubricella aquisinus</name>
    <dbReference type="NCBI Taxonomy" id="2028108"/>
    <lineage>
        <taxon>Bacteria</taxon>
        <taxon>Pseudomonadati</taxon>
        <taxon>Pseudomonadota</taxon>
        <taxon>Alphaproteobacteria</taxon>
        <taxon>Rhodobacterales</taxon>
        <taxon>Paracoccaceae</taxon>
        <taxon>Rubricella</taxon>
    </lineage>
</organism>
<dbReference type="AlphaFoldDB" id="A0A840X533"/>
<dbReference type="Proteomes" id="UP000553766">
    <property type="component" value="Unassembled WGS sequence"/>
</dbReference>
<dbReference type="EMBL" id="JACIJS010000005">
    <property type="protein sequence ID" value="MBB5515807.1"/>
    <property type="molecule type" value="Genomic_DNA"/>
</dbReference>
<evidence type="ECO:0000313" key="4">
    <source>
        <dbReference type="Proteomes" id="UP000553766"/>
    </source>
</evidence>
<gene>
    <name evidence="3" type="ORF">FHS89_001827</name>
</gene>
<comment type="similarity">
    <text evidence="1 2">Belongs to the UPF0145 family.</text>
</comment>
<name>A0A840X533_9RHOB</name>
<dbReference type="HAMAP" id="MF_00338">
    <property type="entry name" value="UPF0145"/>
    <property type="match status" value="1"/>
</dbReference>
<evidence type="ECO:0000313" key="3">
    <source>
        <dbReference type="EMBL" id="MBB5515807.1"/>
    </source>
</evidence>
<comment type="caution">
    <text evidence="3">The sequence shown here is derived from an EMBL/GenBank/DDBJ whole genome shotgun (WGS) entry which is preliminary data.</text>
</comment>
<proteinExistence type="inferred from homology"/>
<dbReference type="Pfam" id="PF01906">
    <property type="entry name" value="YbjQ_1"/>
    <property type="match status" value="1"/>
</dbReference>
<accession>A0A840X533</accession>
<dbReference type="PANTHER" id="PTHR34068:SF1">
    <property type="entry name" value="UPF0145 PROTEIN YBJQ"/>
    <property type="match status" value="1"/>
</dbReference>